<dbReference type="PANTHER" id="PTHR36842:SF1">
    <property type="entry name" value="PROTEIN TOLB"/>
    <property type="match status" value="1"/>
</dbReference>
<dbReference type="Gene3D" id="3.30.110.90">
    <property type="entry name" value="Amidohydrolase"/>
    <property type="match status" value="1"/>
</dbReference>
<dbReference type="RefSeq" id="WP_074654349.1">
    <property type="nucleotide sequence ID" value="NZ_FNSD01000001.1"/>
</dbReference>
<reference evidence="4 5" key="1">
    <citation type="submission" date="2016-10" db="EMBL/GenBank/DDBJ databases">
        <authorList>
            <person name="de Groot N.N."/>
        </authorList>
    </citation>
    <scope>NUCLEOTIDE SEQUENCE [LARGE SCALE GENOMIC DNA]</scope>
    <source>
        <strain evidence="4 5">AB35.6</strain>
    </source>
</reference>
<organism evidence="4 5">
    <name type="scientific">Terriglobus roseus</name>
    <dbReference type="NCBI Taxonomy" id="392734"/>
    <lineage>
        <taxon>Bacteria</taxon>
        <taxon>Pseudomonadati</taxon>
        <taxon>Acidobacteriota</taxon>
        <taxon>Terriglobia</taxon>
        <taxon>Terriglobales</taxon>
        <taxon>Acidobacteriaceae</taxon>
        <taxon>Terriglobus</taxon>
    </lineage>
</organism>
<evidence type="ECO:0000259" key="3">
    <source>
        <dbReference type="Pfam" id="PF01979"/>
    </source>
</evidence>
<evidence type="ECO:0000256" key="2">
    <source>
        <dbReference type="SAM" id="SignalP"/>
    </source>
</evidence>
<name>A0A1H4P9F8_9BACT</name>
<dbReference type="SUPFAM" id="SSF51556">
    <property type="entry name" value="Metallo-dependent hydrolases"/>
    <property type="match status" value="1"/>
</dbReference>
<dbReference type="GO" id="GO:0016810">
    <property type="term" value="F:hydrolase activity, acting on carbon-nitrogen (but not peptide) bonds"/>
    <property type="evidence" value="ECO:0007669"/>
    <property type="project" value="InterPro"/>
</dbReference>
<comment type="similarity">
    <text evidence="1">Belongs to the TolB family.</text>
</comment>
<dbReference type="Gene3D" id="2.30.40.10">
    <property type="entry name" value="Urease, subunit C, domain 1"/>
    <property type="match status" value="1"/>
</dbReference>
<dbReference type="Gene3D" id="1.20.58.520">
    <property type="entry name" value="Amidohydrolase"/>
    <property type="match status" value="1"/>
</dbReference>
<protein>
    <submittedName>
        <fullName evidence="4">Component of the Tol biopolymer transport system</fullName>
    </submittedName>
</protein>
<keyword evidence="2" id="KW-0732">Signal</keyword>
<evidence type="ECO:0000313" key="5">
    <source>
        <dbReference type="Proteomes" id="UP000182409"/>
    </source>
</evidence>
<dbReference type="PANTHER" id="PTHR36842">
    <property type="entry name" value="PROTEIN TOLB HOMOLOG"/>
    <property type="match status" value="1"/>
</dbReference>
<dbReference type="SUPFAM" id="SSF51338">
    <property type="entry name" value="Composite domain of metallo-dependent hydrolases"/>
    <property type="match status" value="1"/>
</dbReference>
<dbReference type="InterPro" id="IPR011059">
    <property type="entry name" value="Metal-dep_hydrolase_composite"/>
</dbReference>
<dbReference type="InterPro" id="IPR011042">
    <property type="entry name" value="6-blade_b-propeller_TolB-like"/>
</dbReference>
<dbReference type="InterPro" id="IPR011659">
    <property type="entry name" value="WD40"/>
</dbReference>
<gene>
    <name evidence="4" type="ORF">SAMN05443244_2495</name>
</gene>
<dbReference type="AlphaFoldDB" id="A0A1H4P9F8"/>
<sequence>MKIDLSSALASLALAAVSASGLYAAPTKPAAKSDASTITISEATNAQVTVSPDGKTILADFQGLIYSLPMAGGTAKRLTQPFQEASHPDWSKVGDIVALQCYAGGTFHIWTMKPDGTGLKQVTFGHGDDREPRISPDGKTIVFTSDRAFKTGADGSSQGSYDIWTVPVAGGEPTQITKSDADEFGPSWSPDGKKIAFVSGVGLTATSVQAIDVANGKQVELLKVGGANRVEAPSWSPDAKHLAYIEFEASDPRAVNTGLMKIVGTDGKGSPTVAKSKDVFPFPAVWLSPTQLVYTGSGHIVKMDVSSGMESEISFTAAIPYQPHGFPHKVHNFDSTVAKQVKGIYAPALSPDGKSVAFVALNQLYVMPVGGTPKAITNDTFYKQGPAWSPDGTKLAYISDRDGIENIYLHSMSEATDAGDKRLAPQQTAQIMPAWSPDGKWMAFQDQTGATLLADVASGMVKPLAASTFFPGRASFSPNGKTVAIATIRPYTKRFREGTSAILTVDIATLKQHWYAAAPFESVTTRTEDGPTYTPDGKEMIFVLDDLLYAMPVDADGHPTGKAVKLNDETTDAPSVSADSKTILYLNNGKLKLLDRATSKVTPVAMPLTYTFAKPKQKLLIHAGKVWQGTGPGLLTDVDIVVTDNRITSVGPHKATPPAGITRTIEAPDSTVLPGLWENHAHPDSDNGIYYGARMGRLWLSYGVTTTRGIADNAYRSVEHNESYRSGAAVGPRTFSTGEAVDGERVYYPMMIATTSEEQLQREFLRLKALDFDMVKLYVRLPFAWAKKGIDFAHTQMGVDTASHYLLPAVALGEDGMSHLSATSRFGWAYSRSLSGHSYGDVQTLLAKSGMWTISTTFAQAQYAEDAGIVSDPRQAVAPPWEHGRVVTAFNTAKASDQKAAYVHLRDEESTVANDLHTGGIVLAGTDSPLDIPATSLHLNLRAQVKYGGMQPWEALTTATSMAARAYGYGKDLGTLEPGKLADLIIVGGDPLTAIDDVAKVQCVAVNGKLQSVDEVAAPFTKDVPKNNVCSQ</sequence>
<dbReference type="Proteomes" id="UP000182409">
    <property type="component" value="Unassembled WGS sequence"/>
</dbReference>
<feature type="signal peptide" evidence="2">
    <location>
        <begin position="1"/>
        <end position="24"/>
    </location>
</feature>
<dbReference type="InterPro" id="IPR032466">
    <property type="entry name" value="Metal_Hydrolase"/>
</dbReference>
<proteinExistence type="inferred from homology"/>
<evidence type="ECO:0000256" key="1">
    <source>
        <dbReference type="ARBA" id="ARBA00009820"/>
    </source>
</evidence>
<feature type="domain" description="Amidohydrolase-related" evidence="3">
    <location>
        <begin position="898"/>
        <end position="1010"/>
    </location>
</feature>
<dbReference type="EMBL" id="FNSD01000001">
    <property type="protein sequence ID" value="SEC04050.1"/>
    <property type="molecule type" value="Genomic_DNA"/>
</dbReference>
<dbReference type="Pfam" id="PF07676">
    <property type="entry name" value="PD40"/>
    <property type="match status" value="5"/>
</dbReference>
<evidence type="ECO:0000313" key="4">
    <source>
        <dbReference type="EMBL" id="SEC04050.1"/>
    </source>
</evidence>
<dbReference type="SUPFAM" id="SSF82171">
    <property type="entry name" value="DPP6 N-terminal domain-like"/>
    <property type="match status" value="3"/>
</dbReference>
<accession>A0A1H4P9F8</accession>
<dbReference type="InterPro" id="IPR006680">
    <property type="entry name" value="Amidohydro-rel"/>
</dbReference>
<dbReference type="Gene3D" id="3.40.50.10910">
    <property type="entry name" value="Amidohydrolase"/>
    <property type="match status" value="1"/>
</dbReference>
<dbReference type="Pfam" id="PF01979">
    <property type="entry name" value="Amidohydro_1"/>
    <property type="match status" value="1"/>
</dbReference>
<dbReference type="OrthoDB" id="9812068at2"/>
<feature type="chain" id="PRO_5010241916" evidence="2">
    <location>
        <begin position="25"/>
        <end position="1032"/>
    </location>
</feature>
<dbReference type="Gene3D" id="2.120.10.30">
    <property type="entry name" value="TolB, C-terminal domain"/>
    <property type="match status" value="3"/>
</dbReference>